<feature type="domain" description="N-acetyltransferase" evidence="1">
    <location>
        <begin position="25"/>
        <end position="179"/>
    </location>
</feature>
<reference evidence="2 3" key="1">
    <citation type="submission" date="2015-09" db="EMBL/GenBank/DDBJ databases">
        <title>Sorangium comparison.</title>
        <authorList>
            <person name="Zaburannyi N."/>
            <person name="Bunk B."/>
            <person name="Overmann J."/>
            <person name="Mueller R."/>
        </authorList>
    </citation>
    <scope>NUCLEOTIDE SEQUENCE [LARGE SCALE GENOMIC DNA]</scope>
    <source>
        <strain evidence="2 3">So ceGT47</strain>
    </source>
</reference>
<dbReference type="InterPro" id="IPR000182">
    <property type="entry name" value="GNAT_dom"/>
</dbReference>
<dbReference type="RefSeq" id="WP_165373281.1">
    <property type="nucleotide sequence ID" value="NZ_CP012670.1"/>
</dbReference>
<evidence type="ECO:0000313" key="3">
    <source>
        <dbReference type="Proteomes" id="UP000295781"/>
    </source>
</evidence>
<gene>
    <name evidence="2" type="ORF">SOCEGT47_038990</name>
</gene>
<keyword evidence="2" id="KW-0808">Transferase</keyword>
<organism evidence="2 3">
    <name type="scientific">Sorangium cellulosum</name>
    <name type="common">Polyangium cellulosum</name>
    <dbReference type="NCBI Taxonomy" id="56"/>
    <lineage>
        <taxon>Bacteria</taxon>
        <taxon>Pseudomonadati</taxon>
        <taxon>Myxococcota</taxon>
        <taxon>Polyangia</taxon>
        <taxon>Polyangiales</taxon>
        <taxon>Polyangiaceae</taxon>
        <taxon>Sorangium</taxon>
    </lineage>
</organism>
<dbReference type="Gene3D" id="3.40.630.30">
    <property type="match status" value="1"/>
</dbReference>
<dbReference type="SUPFAM" id="SSF55729">
    <property type="entry name" value="Acyl-CoA N-acyltransferases (Nat)"/>
    <property type="match status" value="1"/>
</dbReference>
<dbReference type="InterPro" id="IPR016181">
    <property type="entry name" value="Acyl_CoA_acyltransferase"/>
</dbReference>
<evidence type="ECO:0000313" key="2">
    <source>
        <dbReference type="EMBL" id="AUX23374.1"/>
    </source>
</evidence>
<dbReference type="CDD" id="cd04301">
    <property type="entry name" value="NAT_SF"/>
    <property type="match status" value="1"/>
</dbReference>
<evidence type="ECO:0000259" key="1">
    <source>
        <dbReference type="PROSITE" id="PS51186"/>
    </source>
</evidence>
<proteinExistence type="predicted"/>
<dbReference type="EMBL" id="CP012670">
    <property type="protein sequence ID" value="AUX23374.1"/>
    <property type="molecule type" value="Genomic_DNA"/>
</dbReference>
<accession>A0A4P2Q289</accession>
<sequence>MLGSQVDSADIEIAWVEEIDARFAGEIRALFNAVLETEDVIGFPGPLRGGEAEPFFEGVRLDVRLGRKRALVVRSCGELVAMVLLSQNGQPNCRHLGEVSKCMIHPRHRGRGILEAGLRALCARCHELGIEVLTLDVRKGTRAEGLWRRLGFSPFGELPDYARVGGRTEAGVFMWAPVARLAANPSHR</sequence>
<dbReference type="Proteomes" id="UP000295781">
    <property type="component" value="Chromosome"/>
</dbReference>
<protein>
    <submittedName>
        <fullName evidence="2">GCN5 family acetyltransferase</fullName>
    </submittedName>
</protein>
<dbReference type="AlphaFoldDB" id="A0A4P2Q289"/>
<name>A0A4P2Q289_SORCE</name>
<dbReference type="PROSITE" id="PS51186">
    <property type="entry name" value="GNAT"/>
    <property type="match status" value="1"/>
</dbReference>
<dbReference type="GO" id="GO:0016747">
    <property type="term" value="F:acyltransferase activity, transferring groups other than amino-acyl groups"/>
    <property type="evidence" value="ECO:0007669"/>
    <property type="project" value="InterPro"/>
</dbReference>
<dbReference type="Pfam" id="PF00583">
    <property type="entry name" value="Acetyltransf_1"/>
    <property type="match status" value="1"/>
</dbReference>